<keyword evidence="3 12" id="KW-0813">Transport</keyword>
<dbReference type="EMBL" id="VTPC01084100">
    <property type="protein sequence ID" value="KAF2887320.1"/>
    <property type="molecule type" value="Genomic_DNA"/>
</dbReference>
<evidence type="ECO:0000256" key="12">
    <source>
        <dbReference type="RuleBase" id="RU000679"/>
    </source>
</evidence>
<feature type="transmembrane region" description="Helical" evidence="13">
    <location>
        <begin position="62"/>
        <end position="84"/>
    </location>
</feature>
<evidence type="ECO:0000256" key="6">
    <source>
        <dbReference type="ARBA" id="ARBA00022989"/>
    </source>
</evidence>
<dbReference type="PANTHER" id="PTHR11690">
    <property type="entry name" value="AMILORIDE-SENSITIVE SODIUM CHANNEL-RELATED"/>
    <property type="match status" value="1"/>
</dbReference>
<protein>
    <submittedName>
        <fullName evidence="14">Uncharacterized protein</fullName>
    </submittedName>
</protein>
<keyword evidence="9 13" id="KW-0472">Membrane</keyword>
<dbReference type="Pfam" id="PF00858">
    <property type="entry name" value="ASC"/>
    <property type="match status" value="1"/>
</dbReference>
<dbReference type="AlphaFoldDB" id="A0A8K0CPA0"/>
<organism evidence="14 15">
    <name type="scientific">Ignelater luminosus</name>
    <name type="common">Cucubano</name>
    <name type="synonym">Pyrophorus luminosus</name>
    <dbReference type="NCBI Taxonomy" id="2038154"/>
    <lineage>
        <taxon>Eukaryota</taxon>
        <taxon>Metazoa</taxon>
        <taxon>Ecdysozoa</taxon>
        <taxon>Arthropoda</taxon>
        <taxon>Hexapoda</taxon>
        <taxon>Insecta</taxon>
        <taxon>Pterygota</taxon>
        <taxon>Neoptera</taxon>
        <taxon>Endopterygota</taxon>
        <taxon>Coleoptera</taxon>
        <taxon>Polyphaga</taxon>
        <taxon>Elateriformia</taxon>
        <taxon>Elateroidea</taxon>
        <taxon>Elateridae</taxon>
        <taxon>Agrypninae</taxon>
        <taxon>Pyrophorini</taxon>
        <taxon>Ignelater</taxon>
    </lineage>
</organism>
<evidence type="ECO:0000313" key="15">
    <source>
        <dbReference type="Proteomes" id="UP000801492"/>
    </source>
</evidence>
<dbReference type="OrthoDB" id="6021021at2759"/>
<evidence type="ECO:0000256" key="1">
    <source>
        <dbReference type="ARBA" id="ARBA00004141"/>
    </source>
</evidence>
<reference evidence="14" key="1">
    <citation type="submission" date="2019-08" db="EMBL/GenBank/DDBJ databases">
        <title>The genome of the North American firefly Photinus pyralis.</title>
        <authorList>
            <consortium name="Photinus pyralis genome working group"/>
            <person name="Fallon T.R."/>
            <person name="Sander Lower S.E."/>
            <person name="Weng J.-K."/>
        </authorList>
    </citation>
    <scope>NUCLEOTIDE SEQUENCE</scope>
    <source>
        <strain evidence="14">TRF0915ILg1</strain>
        <tissue evidence="14">Whole body</tissue>
    </source>
</reference>
<keyword evidence="8 12" id="KW-0406">Ion transport</keyword>
<dbReference type="GO" id="GO:0015280">
    <property type="term" value="F:ligand-gated sodium channel activity"/>
    <property type="evidence" value="ECO:0007669"/>
    <property type="project" value="TreeGrafter"/>
</dbReference>
<evidence type="ECO:0000256" key="10">
    <source>
        <dbReference type="ARBA" id="ARBA00023201"/>
    </source>
</evidence>
<keyword evidence="6 13" id="KW-1133">Transmembrane helix</keyword>
<dbReference type="InterPro" id="IPR001873">
    <property type="entry name" value="ENaC"/>
</dbReference>
<gene>
    <name evidence="14" type="ORF">ILUMI_18853</name>
</gene>
<evidence type="ECO:0000256" key="5">
    <source>
        <dbReference type="ARBA" id="ARBA00022692"/>
    </source>
</evidence>
<comment type="subcellular location">
    <subcellularLocation>
        <location evidence="1">Membrane</location>
        <topology evidence="1">Multi-pass membrane protein</topology>
    </subcellularLocation>
</comment>
<keyword evidence="15" id="KW-1185">Reference proteome</keyword>
<name>A0A8K0CPA0_IGNLU</name>
<keyword evidence="4 12" id="KW-0894">Sodium channel</keyword>
<evidence type="ECO:0000256" key="9">
    <source>
        <dbReference type="ARBA" id="ARBA00023136"/>
    </source>
</evidence>
<evidence type="ECO:0000256" key="11">
    <source>
        <dbReference type="ARBA" id="ARBA00023303"/>
    </source>
</evidence>
<keyword evidence="10 12" id="KW-0739">Sodium transport</keyword>
<keyword evidence="11 12" id="KW-0407">Ion channel</keyword>
<keyword evidence="7" id="KW-0915">Sodium</keyword>
<sequence>MEEKNVEDGEVKPKLKYPSFGKNLTEYFSEYSDNTSIHGVRYLGEKKRSIIERYFVFSLHRLIWLVILVISLYLCISSIVQTYIKWKTSPVIVSFAKSPTPVWQVPFPAVTICPETKVRQRVFNFTDAYHKYNEDPENMTAEE</sequence>
<evidence type="ECO:0000313" key="14">
    <source>
        <dbReference type="EMBL" id="KAF2887320.1"/>
    </source>
</evidence>
<evidence type="ECO:0000256" key="2">
    <source>
        <dbReference type="ARBA" id="ARBA00007193"/>
    </source>
</evidence>
<comment type="similarity">
    <text evidence="2 12">Belongs to the amiloride-sensitive sodium channel (TC 1.A.6) family.</text>
</comment>
<dbReference type="PANTHER" id="PTHR11690:SF288">
    <property type="entry name" value="AMILORIDE-SENSITIVE NA+ CHANNEL-RELATED"/>
    <property type="match status" value="1"/>
</dbReference>
<evidence type="ECO:0000256" key="8">
    <source>
        <dbReference type="ARBA" id="ARBA00023065"/>
    </source>
</evidence>
<accession>A0A8K0CPA0</accession>
<evidence type="ECO:0000256" key="13">
    <source>
        <dbReference type="SAM" id="Phobius"/>
    </source>
</evidence>
<evidence type="ECO:0000256" key="7">
    <source>
        <dbReference type="ARBA" id="ARBA00023053"/>
    </source>
</evidence>
<dbReference type="Proteomes" id="UP000801492">
    <property type="component" value="Unassembled WGS sequence"/>
</dbReference>
<evidence type="ECO:0000256" key="3">
    <source>
        <dbReference type="ARBA" id="ARBA00022448"/>
    </source>
</evidence>
<keyword evidence="5 12" id="KW-0812">Transmembrane</keyword>
<comment type="caution">
    <text evidence="14">The sequence shown here is derived from an EMBL/GenBank/DDBJ whole genome shotgun (WGS) entry which is preliminary data.</text>
</comment>
<proteinExistence type="inferred from homology"/>
<dbReference type="GO" id="GO:0005886">
    <property type="term" value="C:plasma membrane"/>
    <property type="evidence" value="ECO:0007669"/>
    <property type="project" value="TreeGrafter"/>
</dbReference>
<evidence type="ECO:0000256" key="4">
    <source>
        <dbReference type="ARBA" id="ARBA00022461"/>
    </source>
</evidence>